<protein>
    <recommendedName>
        <fullName evidence="3">Saposin B-type domain-containing protein</fullName>
    </recommendedName>
</protein>
<dbReference type="InterPro" id="IPR008139">
    <property type="entry name" value="SaposinB_dom"/>
</dbReference>
<evidence type="ECO:0000313" key="4">
    <source>
        <dbReference type="EMBL" id="KAK9800234.1"/>
    </source>
</evidence>
<dbReference type="EMBL" id="JALJOQ010000084">
    <property type="protein sequence ID" value="KAK9800234.1"/>
    <property type="molecule type" value="Genomic_DNA"/>
</dbReference>
<dbReference type="InterPro" id="IPR011001">
    <property type="entry name" value="Saposin-like"/>
</dbReference>
<keyword evidence="2" id="KW-0325">Glycoprotein</keyword>
<name>A0AAW1NV52_9CHLO</name>
<dbReference type="PROSITE" id="PS50015">
    <property type="entry name" value="SAP_B"/>
    <property type="match status" value="1"/>
</dbReference>
<evidence type="ECO:0000313" key="5">
    <source>
        <dbReference type="Proteomes" id="UP001465755"/>
    </source>
</evidence>
<dbReference type="SUPFAM" id="SSF47862">
    <property type="entry name" value="Saposin"/>
    <property type="match status" value="1"/>
</dbReference>
<dbReference type="Gene3D" id="1.10.225.10">
    <property type="entry name" value="Saposin-like"/>
    <property type="match status" value="1"/>
</dbReference>
<dbReference type="Pfam" id="PF05184">
    <property type="entry name" value="SapB_1"/>
    <property type="match status" value="1"/>
</dbReference>
<evidence type="ECO:0000259" key="3">
    <source>
        <dbReference type="PROSITE" id="PS50015"/>
    </source>
</evidence>
<sequence>MLCPEKALSKSLTTDPMMQPVVTLLQSPVMVELLAARLSVAGRDECDTCKMAIVEVAAILADPNTQKEALDYAEEVCDAYPDFHDQCLTYVQMYGPLLLNAAIAYMNPSLCSTLGVCPS</sequence>
<dbReference type="AlphaFoldDB" id="A0AAW1NV52"/>
<dbReference type="GO" id="GO:0006629">
    <property type="term" value="P:lipid metabolic process"/>
    <property type="evidence" value="ECO:0007669"/>
    <property type="project" value="InterPro"/>
</dbReference>
<gene>
    <name evidence="4" type="ORF">WJX73_003354</name>
</gene>
<dbReference type="InterPro" id="IPR051428">
    <property type="entry name" value="Sphingo_Act-Surfact_Prot"/>
</dbReference>
<feature type="domain" description="Saposin B-type" evidence="3">
    <location>
        <begin position="42"/>
        <end position="119"/>
    </location>
</feature>
<accession>A0AAW1NV52</accession>
<dbReference type="Pfam" id="PF03489">
    <property type="entry name" value="SapB_2"/>
    <property type="match status" value="1"/>
</dbReference>
<dbReference type="PANTHER" id="PTHR11480:SF3">
    <property type="entry name" value="BCDNA.GH08312"/>
    <property type="match status" value="1"/>
</dbReference>
<dbReference type="PANTHER" id="PTHR11480">
    <property type="entry name" value="SAPOSIN-RELATED"/>
    <property type="match status" value="1"/>
</dbReference>
<evidence type="ECO:0000256" key="1">
    <source>
        <dbReference type="ARBA" id="ARBA00023157"/>
    </source>
</evidence>
<dbReference type="SMART" id="SM00741">
    <property type="entry name" value="SapB"/>
    <property type="match status" value="1"/>
</dbReference>
<comment type="caution">
    <text evidence="4">The sequence shown here is derived from an EMBL/GenBank/DDBJ whole genome shotgun (WGS) entry which is preliminary data.</text>
</comment>
<evidence type="ECO:0000256" key="2">
    <source>
        <dbReference type="ARBA" id="ARBA00023180"/>
    </source>
</evidence>
<dbReference type="Proteomes" id="UP001465755">
    <property type="component" value="Unassembled WGS sequence"/>
</dbReference>
<organism evidence="4 5">
    <name type="scientific">Symbiochloris irregularis</name>
    <dbReference type="NCBI Taxonomy" id="706552"/>
    <lineage>
        <taxon>Eukaryota</taxon>
        <taxon>Viridiplantae</taxon>
        <taxon>Chlorophyta</taxon>
        <taxon>core chlorophytes</taxon>
        <taxon>Trebouxiophyceae</taxon>
        <taxon>Trebouxiales</taxon>
        <taxon>Trebouxiaceae</taxon>
        <taxon>Symbiochloris</taxon>
    </lineage>
</organism>
<proteinExistence type="predicted"/>
<keyword evidence="1" id="KW-1015">Disulfide bond</keyword>
<keyword evidence="5" id="KW-1185">Reference proteome</keyword>
<dbReference type="InterPro" id="IPR008138">
    <property type="entry name" value="SapB_2"/>
</dbReference>
<dbReference type="InterPro" id="IPR007856">
    <property type="entry name" value="SapB_1"/>
</dbReference>
<reference evidence="4 5" key="1">
    <citation type="journal article" date="2024" name="Nat. Commun.">
        <title>Phylogenomics reveals the evolutionary origins of lichenization in chlorophyte algae.</title>
        <authorList>
            <person name="Puginier C."/>
            <person name="Libourel C."/>
            <person name="Otte J."/>
            <person name="Skaloud P."/>
            <person name="Haon M."/>
            <person name="Grisel S."/>
            <person name="Petersen M."/>
            <person name="Berrin J.G."/>
            <person name="Delaux P.M."/>
            <person name="Dal Grande F."/>
            <person name="Keller J."/>
        </authorList>
    </citation>
    <scope>NUCLEOTIDE SEQUENCE [LARGE SCALE GENOMIC DNA]</scope>
    <source>
        <strain evidence="4 5">SAG 2036</strain>
    </source>
</reference>